<dbReference type="PANTHER" id="PTHR47683:SF2">
    <property type="entry name" value="RNA-BINDING S4 DOMAIN-CONTAINING PROTEIN"/>
    <property type="match status" value="1"/>
</dbReference>
<dbReference type="SMART" id="SM00363">
    <property type="entry name" value="S4"/>
    <property type="match status" value="1"/>
</dbReference>
<comment type="similarity">
    <text evidence="2 5">Belongs to the pseudouridine synthase RsuA family.</text>
</comment>
<dbReference type="Gene3D" id="3.30.2350.10">
    <property type="entry name" value="Pseudouridine synthase"/>
    <property type="match status" value="1"/>
</dbReference>
<name>A0A3N1HT26_9ACTN</name>
<dbReference type="InParanoid" id="A0A3N1HT26"/>
<dbReference type="PROSITE" id="PS01149">
    <property type="entry name" value="PSI_RSU"/>
    <property type="match status" value="1"/>
</dbReference>
<evidence type="ECO:0000256" key="6">
    <source>
        <dbReference type="SAM" id="MobiDB-lite"/>
    </source>
</evidence>
<evidence type="ECO:0000313" key="9">
    <source>
        <dbReference type="Proteomes" id="UP000276232"/>
    </source>
</evidence>
<keyword evidence="4" id="KW-0694">RNA-binding</keyword>
<feature type="compositionally biased region" description="Low complexity" evidence="6">
    <location>
        <begin position="41"/>
        <end position="52"/>
    </location>
</feature>
<sequence>MSDDGRREPGGRGSRPAGGPGGSRGSSTGRPGGPRGRSEGGRPAQGRPAQGRAGQGPRTGGPRAGGRTDGGRSGSWSDGRDGDRRPPRDGDRRPARDGDRRSSFDGDRRPARDGDRRPSFDGDRRPPRDGDRRPSFDGDRRPPRDGDRRPPRDGDRRPPRDGDRRPPRDGDRRPPRDGDRRPPRDGERPARTGYPRTGPRPGDTERRPSGRAGDRRRTPEEIAEERRRNLKAAQRGSGLGRGQQGTSGRGVAARGASSRRPAGTGRRGTPPVVPQGGDVDVHVADGVRLQKVLAQAGVGSRRKCEDLIAAGRVSVDGVVVTELGLRVDPERQPVHVDGLRVVLDTTKVYLALNKPLGVVSTMSDPQGRPCVGDLLEQREQRLFHVGRLDVDTEGLLLVTNDGELANRLQHPSWEVPKTYLAQVLGPIPRNLGQRLRDGVELEDGPVTVDSFRLVDSQPGRALVELVLHEGRNHIVRRLMAEVGHPVEQLVRTRIGPVVLGDMLPGRSRPLAAPELGRLMADVGL</sequence>
<evidence type="ECO:0000256" key="5">
    <source>
        <dbReference type="RuleBase" id="RU003887"/>
    </source>
</evidence>
<evidence type="ECO:0000259" key="7">
    <source>
        <dbReference type="SMART" id="SM00363"/>
    </source>
</evidence>
<dbReference type="PROSITE" id="PS50889">
    <property type="entry name" value="S4"/>
    <property type="match status" value="1"/>
</dbReference>
<dbReference type="EC" id="5.4.99.-" evidence="5"/>
<dbReference type="GO" id="GO:0003723">
    <property type="term" value="F:RNA binding"/>
    <property type="evidence" value="ECO:0007669"/>
    <property type="project" value="UniProtKB-KW"/>
</dbReference>
<feature type="compositionally biased region" description="Basic and acidic residues" evidence="6">
    <location>
        <begin position="78"/>
        <end position="190"/>
    </location>
</feature>
<dbReference type="RefSeq" id="WP_123378362.1">
    <property type="nucleotide sequence ID" value="NZ_RJKN01000001.1"/>
</dbReference>
<dbReference type="InterPro" id="IPR050343">
    <property type="entry name" value="RsuA_PseudoU_synthase"/>
</dbReference>
<dbReference type="Gene3D" id="3.10.290.10">
    <property type="entry name" value="RNA-binding S4 domain"/>
    <property type="match status" value="1"/>
</dbReference>
<dbReference type="GO" id="GO:0000455">
    <property type="term" value="P:enzyme-directed rRNA pseudouridine synthesis"/>
    <property type="evidence" value="ECO:0007669"/>
    <property type="project" value="UniProtKB-ARBA"/>
</dbReference>
<dbReference type="FunFam" id="3.10.290.10:FF:000003">
    <property type="entry name" value="Pseudouridine synthase"/>
    <property type="match status" value="1"/>
</dbReference>
<evidence type="ECO:0000256" key="1">
    <source>
        <dbReference type="ARBA" id="ARBA00000073"/>
    </source>
</evidence>
<dbReference type="SUPFAM" id="SSF55120">
    <property type="entry name" value="Pseudouridine synthase"/>
    <property type="match status" value="1"/>
</dbReference>
<evidence type="ECO:0000256" key="2">
    <source>
        <dbReference type="ARBA" id="ARBA00008348"/>
    </source>
</evidence>
<feature type="domain" description="RNA-binding S4" evidence="7">
    <location>
        <begin position="287"/>
        <end position="347"/>
    </location>
</feature>
<evidence type="ECO:0000313" key="8">
    <source>
        <dbReference type="EMBL" id="ROP45619.1"/>
    </source>
</evidence>
<dbReference type="NCBIfam" id="TIGR00093">
    <property type="entry name" value="pseudouridine synthase"/>
    <property type="match status" value="1"/>
</dbReference>
<dbReference type="InterPro" id="IPR018496">
    <property type="entry name" value="PsdUridine_synth_RsuA/RluB_CS"/>
</dbReference>
<dbReference type="Pfam" id="PF00849">
    <property type="entry name" value="PseudoU_synth_2"/>
    <property type="match status" value="1"/>
</dbReference>
<dbReference type="SUPFAM" id="SSF55174">
    <property type="entry name" value="Alpha-L RNA-binding motif"/>
    <property type="match status" value="1"/>
</dbReference>
<dbReference type="OrthoDB" id="9807213at2"/>
<feature type="compositionally biased region" description="Low complexity" evidence="6">
    <location>
        <begin position="249"/>
        <end position="277"/>
    </location>
</feature>
<dbReference type="Pfam" id="PF01479">
    <property type="entry name" value="S4"/>
    <property type="match status" value="1"/>
</dbReference>
<dbReference type="CDD" id="cd02870">
    <property type="entry name" value="PseudoU_synth_RsuA_like"/>
    <property type="match status" value="1"/>
</dbReference>
<comment type="caution">
    <text evidence="8">The sequence shown here is derived from an EMBL/GenBank/DDBJ whole genome shotgun (WGS) entry which is preliminary data.</text>
</comment>
<accession>A0A3N1HT26</accession>
<keyword evidence="3 5" id="KW-0413">Isomerase</keyword>
<dbReference type="PANTHER" id="PTHR47683">
    <property type="entry name" value="PSEUDOURIDINE SYNTHASE FAMILY PROTEIN-RELATED"/>
    <property type="match status" value="1"/>
</dbReference>
<evidence type="ECO:0000256" key="4">
    <source>
        <dbReference type="PROSITE-ProRule" id="PRU00182"/>
    </source>
</evidence>
<feature type="region of interest" description="Disordered" evidence="6">
    <location>
        <begin position="1"/>
        <end position="277"/>
    </location>
</feature>
<dbReference type="InterPro" id="IPR000748">
    <property type="entry name" value="PsdUridine_synth_RsuA/RluB/E/F"/>
</dbReference>
<proteinExistence type="inferred from homology"/>
<dbReference type="EMBL" id="RJKN01000001">
    <property type="protein sequence ID" value="ROP45619.1"/>
    <property type="molecule type" value="Genomic_DNA"/>
</dbReference>
<dbReference type="CDD" id="cd00165">
    <property type="entry name" value="S4"/>
    <property type="match status" value="1"/>
</dbReference>
<protein>
    <recommendedName>
        <fullName evidence="5">Pseudouridine synthase</fullName>
        <ecNumber evidence="5">5.4.99.-</ecNumber>
    </recommendedName>
</protein>
<feature type="compositionally biased region" description="Gly residues" evidence="6">
    <location>
        <begin position="53"/>
        <end position="73"/>
    </location>
</feature>
<organism evidence="8 9">
    <name type="scientific">Pseudokineococcus lusitanus</name>
    <dbReference type="NCBI Taxonomy" id="763993"/>
    <lineage>
        <taxon>Bacteria</taxon>
        <taxon>Bacillati</taxon>
        <taxon>Actinomycetota</taxon>
        <taxon>Actinomycetes</taxon>
        <taxon>Kineosporiales</taxon>
        <taxon>Kineosporiaceae</taxon>
        <taxon>Pseudokineococcus</taxon>
    </lineage>
</organism>
<evidence type="ECO:0000256" key="3">
    <source>
        <dbReference type="ARBA" id="ARBA00023235"/>
    </source>
</evidence>
<dbReference type="GO" id="GO:0120159">
    <property type="term" value="F:rRNA pseudouridine synthase activity"/>
    <property type="evidence" value="ECO:0007669"/>
    <property type="project" value="UniProtKB-ARBA"/>
</dbReference>
<dbReference type="InterPro" id="IPR006145">
    <property type="entry name" value="PsdUridine_synth_RsuA/RluA"/>
</dbReference>
<dbReference type="InterPro" id="IPR002942">
    <property type="entry name" value="S4_RNA-bd"/>
</dbReference>
<dbReference type="AlphaFoldDB" id="A0A3N1HT26"/>
<reference evidence="8 9" key="1">
    <citation type="journal article" date="2015" name="Stand. Genomic Sci.">
        <title>Genomic Encyclopedia of Bacterial and Archaeal Type Strains, Phase III: the genomes of soil and plant-associated and newly described type strains.</title>
        <authorList>
            <person name="Whitman W.B."/>
            <person name="Woyke T."/>
            <person name="Klenk H.P."/>
            <person name="Zhou Y."/>
            <person name="Lilburn T.G."/>
            <person name="Beck B.J."/>
            <person name="De Vos P."/>
            <person name="Vandamme P."/>
            <person name="Eisen J.A."/>
            <person name="Garrity G."/>
            <person name="Hugenholtz P."/>
            <person name="Kyrpides N.C."/>
        </authorList>
    </citation>
    <scope>NUCLEOTIDE SEQUENCE [LARGE SCALE GENOMIC DNA]</scope>
    <source>
        <strain evidence="8 9">CECT 7306</strain>
    </source>
</reference>
<feature type="compositionally biased region" description="Basic and acidic residues" evidence="6">
    <location>
        <begin position="1"/>
        <end position="10"/>
    </location>
</feature>
<dbReference type="InterPro" id="IPR020103">
    <property type="entry name" value="PsdUridine_synth_cat_dom_sf"/>
</dbReference>
<comment type="catalytic activity">
    <reaction evidence="1">
        <text>a uridine in RNA = a pseudouridine in RNA</text>
        <dbReference type="Rhea" id="RHEA:48348"/>
        <dbReference type="Rhea" id="RHEA-COMP:12068"/>
        <dbReference type="Rhea" id="RHEA-COMP:12069"/>
        <dbReference type="ChEBI" id="CHEBI:65314"/>
        <dbReference type="ChEBI" id="CHEBI:65315"/>
    </reaction>
</comment>
<feature type="compositionally biased region" description="Basic and acidic residues" evidence="6">
    <location>
        <begin position="202"/>
        <end position="227"/>
    </location>
</feature>
<feature type="compositionally biased region" description="Gly residues" evidence="6">
    <location>
        <begin position="237"/>
        <end position="248"/>
    </location>
</feature>
<keyword evidence="9" id="KW-1185">Reference proteome</keyword>
<gene>
    <name evidence="8" type="ORF">EDC03_0224</name>
</gene>
<dbReference type="Proteomes" id="UP000276232">
    <property type="component" value="Unassembled WGS sequence"/>
</dbReference>
<feature type="compositionally biased region" description="Gly residues" evidence="6">
    <location>
        <begin position="11"/>
        <end position="35"/>
    </location>
</feature>
<dbReference type="InterPro" id="IPR036986">
    <property type="entry name" value="S4_RNA-bd_sf"/>
</dbReference>